<dbReference type="Gene3D" id="3.30.1360.120">
    <property type="entry name" value="Probable tRNA modification gtpase trme, domain 1"/>
    <property type="match status" value="1"/>
</dbReference>
<gene>
    <name evidence="3" type="ORF">Bandiella_01052</name>
</gene>
<dbReference type="RefSeq" id="WP_323732598.1">
    <property type="nucleotide sequence ID" value="NZ_CP110820.1"/>
</dbReference>
<dbReference type="EMBL" id="CP110820">
    <property type="protein sequence ID" value="WPX96916.1"/>
    <property type="molecule type" value="Genomic_DNA"/>
</dbReference>
<reference evidence="3 4" key="1">
    <citation type="submission" date="2022-11" db="EMBL/GenBank/DDBJ databases">
        <title>Host association and intracellularity evolved multiple times independently in the Rickettsiales.</title>
        <authorList>
            <person name="Castelli M."/>
            <person name="Nardi T."/>
            <person name="Gammuto L."/>
            <person name="Bellinzona G."/>
            <person name="Sabaneyeva E."/>
            <person name="Potekhin A."/>
            <person name="Serra V."/>
            <person name="Petroni G."/>
            <person name="Sassera D."/>
        </authorList>
    </citation>
    <scope>NUCLEOTIDE SEQUENCE [LARGE SCALE GENOMIC DNA]</scope>
    <source>
        <strain evidence="3 4">NDG2</strain>
    </source>
</reference>
<organism evidence="3 4">
    <name type="scientific">Candidatus Bandiella euplotis</name>
    <dbReference type="NCBI Taxonomy" id="1664265"/>
    <lineage>
        <taxon>Bacteria</taxon>
        <taxon>Pseudomonadati</taxon>
        <taxon>Pseudomonadota</taxon>
        <taxon>Alphaproteobacteria</taxon>
        <taxon>Rickettsiales</taxon>
        <taxon>Candidatus Midichloriaceae</taxon>
        <taxon>Candidatus Bandiella</taxon>
    </lineage>
</organism>
<dbReference type="Proteomes" id="UP001327219">
    <property type="component" value="Chromosome"/>
</dbReference>
<proteinExistence type="predicted"/>
<evidence type="ECO:0000313" key="4">
    <source>
        <dbReference type="Proteomes" id="UP001327219"/>
    </source>
</evidence>
<name>A0ABZ0UNS9_9RICK</name>
<dbReference type="Gene3D" id="2.40.30.160">
    <property type="match status" value="1"/>
</dbReference>
<feature type="domain" description="GCVT N-terminal" evidence="2">
    <location>
        <begin position="13"/>
        <end position="89"/>
    </location>
</feature>
<keyword evidence="4" id="KW-1185">Reference proteome</keyword>
<dbReference type="InterPro" id="IPR045179">
    <property type="entry name" value="YgfZ/GcvT"/>
</dbReference>
<keyword evidence="1" id="KW-0809">Transit peptide</keyword>
<dbReference type="NCBIfam" id="TIGR03317">
    <property type="entry name" value="ygfZ_signature"/>
    <property type="match status" value="1"/>
</dbReference>
<sequence>MRTPTLQVSGVYSDLKHRGIIKLSGRDQNKFLQNLLSNDIEKLKPDELQYSLLLSPQGKVLYDFFVFKLQGDICLDCNKAYAEEIIKRLYMHKLHSNIDIALQPEISVYISNDRLTQSFYPDPRNINLGFRGYTANTSELTTFTMNSDLLGLYEEKRLVFLVPEFGVDFMPGEFWALELGMDKLNAISFQKGCYIGQEVTARMNYRGTNKKQLSNISLQNFVIKDRELFQDSKKVGLILKKYNKTALALIKNNSTPKSN</sequence>
<evidence type="ECO:0000259" key="2">
    <source>
        <dbReference type="Pfam" id="PF01571"/>
    </source>
</evidence>
<evidence type="ECO:0000256" key="1">
    <source>
        <dbReference type="ARBA" id="ARBA00022946"/>
    </source>
</evidence>
<dbReference type="InterPro" id="IPR017703">
    <property type="entry name" value="YgfZ/GCV_T_CS"/>
</dbReference>
<dbReference type="InterPro" id="IPR006222">
    <property type="entry name" value="GCVT_N"/>
</dbReference>
<evidence type="ECO:0000313" key="3">
    <source>
        <dbReference type="EMBL" id="WPX96916.1"/>
    </source>
</evidence>
<dbReference type="SUPFAM" id="SSF103025">
    <property type="entry name" value="Folate-binding domain"/>
    <property type="match status" value="1"/>
</dbReference>
<dbReference type="Pfam" id="PF01571">
    <property type="entry name" value="GCV_T"/>
    <property type="match status" value="1"/>
</dbReference>
<dbReference type="InterPro" id="IPR027266">
    <property type="entry name" value="TrmE/GcvT-like"/>
</dbReference>
<dbReference type="PANTHER" id="PTHR22602:SF0">
    <property type="entry name" value="TRANSFERASE CAF17, MITOCHONDRIAL-RELATED"/>
    <property type="match status" value="1"/>
</dbReference>
<dbReference type="PANTHER" id="PTHR22602">
    <property type="entry name" value="TRANSFERASE CAF17, MITOCHONDRIAL-RELATED"/>
    <property type="match status" value="1"/>
</dbReference>
<accession>A0ABZ0UNS9</accession>
<protein>
    <submittedName>
        <fullName evidence="3">YgfZ superfamily folate-binding protein</fullName>
    </submittedName>
</protein>